<dbReference type="InterPro" id="IPR001623">
    <property type="entry name" value="DnaJ_domain"/>
</dbReference>
<dbReference type="SUPFAM" id="SSF46565">
    <property type="entry name" value="Chaperone J-domain"/>
    <property type="match status" value="1"/>
</dbReference>
<dbReference type="InterPro" id="IPR036869">
    <property type="entry name" value="J_dom_sf"/>
</dbReference>
<proteinExistence type="predicted"/>
<organism evidence="3 4">
    <name type="scientific">Symbiochloris irregularis</name>
    <dbReference type="NCBI Taxonomy" id="706552"/>
    <lineage>
        <taxon>Eukaryota</taxon>
        <taxon>Viridiplantae</taxon>
        <taxon>Chlorophyta</taxon>
        <taxon>core chlorophytes</taxon>
        <taxon>Trebouxiophyceae</taxon>
        <taxon>Trebouxiales</taxon>
        <taxon>Trebouxiaceae</taxon>
        <taxon>Symbiochloris</taxon>
    </lineage>
</organism>
<feature type="region of interest" description="Disordered" evidence="1">
    <location>
        <begin position="179"/>
        <end position="200"/>
    </location>
</feature>
<dbReference type="PROSITE" id="PS00636">
    <property type="entry name" value="DNAJ_1"/>
    <property type="match status" value="1"/>
</dbReference>
<dbReference type="Pfam" id="PF23302">
    <property type="entry name" value="HTH_DNAJC9"/>
    <property type="match status" value="1"/>
</dbReference>
<keyword evidence="4" id="KW-1185">Reference proteome</keyword>
<protein>
    <recommendedName>
        <fullName evidence="2">J domain-containing protein</fullName>
    </recommendedName>
</protein>
<dbReference type="EMBL" id="JALJOQ010000097">
    <property type="protein sequence ID" value="KAK9798569.1"/>
    <property type="molecule type" value="Genomic_DNA"/>
</dbReference>
<reference evidence="3 4" key="1">
    <citation type="journal article" date="2024" name="Nat. Commun.">
        <title>Phylogenomics reveals the evolutionary origins of lichenization in chlorophyte algae.</title>
        <authorList>
            <person name="Puginier C."/>
            <person name="Libourel C."/>
            <person name="Otte J."/>
            <person name="Skaloud P."/>
            <person name="Haon M."/>
            <person name="Grisel S."/>
            <person name="Petersen M."/>
            <person name="Berrin J.G."/>
            <person name="Delaux P.M."/>
            <person name="Dal Grande F."/>
            <person name="Keller J."/>
        </authorList>
    </citation>
    <scope>NUCLEOTIDE SEQUENCE [LARGE SCALE GENOMIC DNA]</scope>
    <source>
        <strain evidence="3 4">SAG 2036</strain>
    </source>
</reference>
<evidence type="ECO:0000259" key="2">
    <source>
        <dbReference type="PROSITE" id="PS50076"/>
    </source>
</evidence>
<accession>A0AAW1NV87</accession>
<dbReference type="Pfam" id="PF00226">
    <property type="entry name" value="DnaJ"/>
    <property type="match status" value="1"/>
</dbReference>
<feature type="region of interest" description="Disordered" evidence="1">
    <location>
        <begin position="227"/>
        <end position="250"/>
    </location>
</feature>
<dbReference type="Proteomes" id="UP001465755">
    <property type="component" value="Unassembled WGS sequence"/>
</dbReference>
<dbReference type="InterPro" id="IPR056453">
    <property type="entry name" value="HTH_DNAJC9"/>
</dbReference>
<dbReference type="AlphaFoldDB" id="A0AAW1NV87"/>
<dbReference type="CDD" id="cd06257">
    <property type="entry name" value="DnaJ"/>
    <property type="match status" value="1"/>
</dbReference>
<evidence type="ECO:0000313" key="3">
    <source>
        <dbReference type="EMBL" id="KAK9798569.1"/>
    </source>
</evidence>
<dbReference type="SMART" id="SM00271">
    <property type="entry name" value="DnaJ"/>
    <property type="match status" value="1"/>
</dbReference>
<gene>
    <name evidence="3" type="ORF">WJX73_010286</name>
</gene>
<dbReference type="PANTHER" id="PTHR44916:SF1">
    <property type="entry name" value="CHAPERONE DNAJ-DOMAIN SUPERFAMILY PROTEIN-RELATED"/>
    <property type="match status" value="1"/>
</dbReference>
<name>A0AAW1NV87_9CHLO</name>
<comment type="caution">
    <text evidence="3">The sequence shown here is derived from an EMBL/GenBank/DDBJ whole genome shotgun (WGS) entry which is preliminary data.</text>
</comment>
<dbReference type="PRINTS" id="PR00625">
    <property type="entry name" value="JDOMAIN"/>
</dbReference>
<evidence type="ECO:0000256" key="1">
    <source>
        <dbReference type="SAM" id="MobiDB-lite"/>
    </source>
</evidence>
<dbReference type="PANTHER" id="PTHR44916">
    <property type="entry name" value="CHAPERONE DNAJ-DOMAIN SUPERFAMILY PROTEIN-RELATED"/>
    <property type="match status" value="1"/>
</dbReference>
<evidence type="ECO:0000313" key="4">
    <source>
        <dbReference type="Proteomes" id="UP001465755"/>
    </source>
</evidence>
<dbReference type="PROSITE" id="PS50076">
    <property type="entry name" value="DNAJ_2"/>
    <property type="match status" value="1"/>
</dbReference>
<sequence>MAGKDLYEVLGLTKAASQAEIKKAYHRLALQLHPDKNVGNEEAKEKFQTLQHIYAVLGDPERRKLYDETGATDDDSGLAGKSFTELYNYYRGLYKEVTEDEVDNFSAEYRGSEEEQRDLLAYYQRFKGDMAQVFEWLMCSDAALDSHRFRDAIDAAIEAGEAKKHKAYSSWAAKVATKRAPKDPLGQAKKKQQKPLNDTQALVAAIRGRSEGHPDMFAALEAKYCKPTSKRKGSKEEPASKKFSGKKRKS</sequence>
<dbReference type="InterPro" id="IPR042977">
    <property type="entry name" value="AtJ6-like"/>
</dbReference>
<feature type="domain" description="J" evidence="2">
    <location>
        <begin position="5"/>
        <end position="70"/>
    </location>
</feature>
<dbReference type="Gene3D" id="1.10.287.110">
    <property type="entry name" value="DnaJ domain"/>
    <property type="match status" value="1"/>
</dbReference>
<dbReference type="InterPro" id="IPR018253">
    <property type="entry name" value="DnaJ_domain_CS"/>
</dbReference>